<protein>
    <recommendedName>
        <fullName evidence="4">HEAT repeat domain-containing protein</fullName>
    </recommendedName>
</protein>
<name>A0A7W7YQN8_9BACT</name>
<accession>A0A7W7YQN8</accession>
<gene>
    <name evidence="2" type="ORF">HNQ64_004731</name>
</gene>
<dbReference type="RefSeq" id="WP_184213019.1">
    <property type="nucleotide sequence ID" value="NZ_JACHIF010000013.1"/>
</dbReference>
<sequence>MILRQKFLFPFLLACVATCGAVCAAEPNGQWKPPAADGKPWKHDPTKLAFPAFLGNYRFAGNFDYQSGGVLLRYESLEEQGRLDIFLFKAEAPLLTIKDQHRRILAEMDVVSKDMENMVKQGRYKNLTIGEPIGGELELWQKQSIPIATRIITATRIGTSEKGTEEAVVRQWLGITVLDGYIITLRHMRPANTGDAGEEAMKRLVGLVFQVIKDPALRSHIRELVDGYMADPFSENGEQAAGAVLAYLKQTPYFPINIPEDPVAGWLEHCKTVAPGTEATLLRAFMLGGAKAAFADGDAEACLTEGARQFAKVYRKLVTQYPQIARPDMEQFVDRAEKGEGYGWLKERSLLR</sequence>
<dbReference type="EMBL" id="JACHIF010000013">
    <property type="protein sequence ID" value="MBB5040447.1"/>
    <property type="molecule type" value="Genomic_DNA"/>
</dbReference>
<keyword evidence="3" id="KW-1185">Reference proteome</keyword>
<evidence type="ECO:0000313" key="3">
    <source>
        <dbReference type="Proteomes" id="UP000534294"/>
    </source>
</evidence>
<reference evidence="2 3" key="1">
    <citation type="submission" date="2020-08" db="EMBL/GenBank/DDBJ databases">
        <title>Genomic Encyclopedia of Type Strains, Phase IV (KMG-IV): sequencing the most valuable type-strain genomes for metagenomic binning, comparative biology and taxonomic classification.</title>
        <authorList>
            <person name="Goeker M."/>
        </authorList>
    </citation>
    <scope>NUCLEOTIDE SEQUENCE [LARGE SCALE GENOMIC DNA]</scope>
    <source>
        <strain evidence="2 3">DSM 12251</strain>
    </source>
</reference>
<feature type="signal peptide" evidence="1">
    <location>
        <begin position="1"/>
        <end position="24"/>
    </location>
</feature>
<evidence type="ECO:0000313" key="2">
    <source>
        <dbReference type="EMBL" id="MBB5040447.1"/>
    </source>
</evidence>
<dbReference type="AlphaFoldDB" id="A0A7W7YQN8"/>
<comment type="caution">
    <text evidence="2">The sequence shown here is derived from an EMBL/GenBank/DDBJ whole genome shotgun (WGS) entry which is preliminary data.</text>
</comment>
<organism evidence="2 3">
    <name type="scientific">Prosthecobacter dejongeii</name>
    <dbReference type="NCBI Taxonomy" id="48465"/>
    <lineage>
        <taxon>Bacteria</taxon>
        <taxon>Pseudomonadati</taxon>
        <taxon>Verrucomicrobiota</taxon>
        <taxon>Verrucomicrobiia</taxon>
        <taxon>Verrucomicrobiales</taxon>
        <taxon>Verrucomicrobiaceae</taxon>
        <taxon>Prosthecobacter</taxon>
    </lineage>
</organism>
<keyword evidence="1" id="KW-0732">Signal</keyword>
<evidence type="ECO:0008006" key="4">
    <source>
        <dbReference type="Google" id="ProtNLM"/>
    </source>
</evidence>
<feature type="chain" id="PRO_5030803584" description="HEAT repeat domain-containing protein" evidence="1">
    <location>
        <begin position="25"/>
        <end position="352"/>
    </location>
</feature>
<evidence type="ECO:0000256" key="1">
    <source>
        <dbReference type="SAM" id="SignalP"/>
    </source>
</evidence>
<dbReference type="Proteomes" id="UP000534294">
    <property type="component" value="Unassembled WGS sequence"/>
</dbReference>
<proteinExistence type="predicted"/>